<organism evidence="1">
    <name type="scientific">Methyloraptor flagellatus</name>
    <dbReference type="NCBI Taxonomy" id="3162530"/>
    <lineage>
        <taxon>Bacteria</taxon>
        <taxon>Pseudomonadati</taxon>
        <taxon>Pseudomonadota</taxon>
        <taxon>Alphaproteobacteria</taxon>
        <taxon>Hyphomicrobiales</taxon>
        <taxon>Ancalomicrobiaceae</taxon>
        <taxon>Methyloraptor</taxon>
    </lineage>
</organism>
<dbReference type="EMBL" id="CP158568">
    <property type="protein sequence ID" value="XBY44938.1"/>
    <property type="molecule type" value="Genomic_DNA"/>
</dbReference>
<protein>
    <submittedName>
        <fullName evidence="1">DUF2849 domain-containing protein</fullName>
    </submittedName>
</protein>
<dbReference type="Pfam" id="PF11011">
    <property type="entry name" value="DUF2849"/>
    <property type="match status" value="1"/>
</dbReference>
<dbReference type="KEGG" id="mflg:ABS361_01130"/>
<reference evidence="1" key="1">
    <citation type="submission" date="2024-06" db="EMBL/GenBank/DDBJ databases">
        <title>Methylostella associata gen. nov., sp. nov., a novel Ancalomicrobiaceae-affiliated facultatively methylotrophic bacteria that feed on methanotrophs of the genus Methylococcus.</title>
        <authorList>
            <person name="Saltykova V."/>
            <person name="Danilova O.V."/>
            <person name="Oshkin I.Y."/>
            <person name="Belova S.E."/>
            <person name="Pimenov N.V."/>
            <person name="Dedysh S.N."/>
        </authorList>
    </citation>
    <scope>NUCLEOTIDE SEQUENCE</scope>
    <source>
        <strain evidence="1">S20</strain>
    </source>
</reference>
<accession>A0AAU7XA24</accession>
<name>A0AAU7XA24_9HYPH</name>
<proteinExistence type="predicted"/>
<gene>
    <name evidence="1" type="ORF">ABS361_01130</name>
</gene>
<evidence type="ECO:0000313" key="1">
    <source>
        <dbReference type="EMBL" id="XBY44938.1"/>
    </source>
</evidence>
<dbReference type="AlphaFoldDB" id="A0AAU7XA24"/>
<dbReference type="RefSeq" id="WP_407050030.1">
    <property type="nucleotide sequence ID" value="NZ_CP158568.1"/>
</dbReference>
<dbReference type="InterPro" id="IPR021270">
    <property type="entry name" value="DUF2849"/>
</dbReference>
<sequence>MQSITANRLSDGRVVFRTTEGGWTTHLARAAVYADAAALEPALAGAQADQAACIVLDPYTIDVERTSDGLIPKALKEKIRAAGPTVGSEIAPDRHADAA</sequence>